<evidence type="ECO:0000313" key="2">
    <source>
        <dbReference type="Proteomes" id="UP000689967"/>
    </source>
</evidence>
<proteinExistence type="predicted"/>
<dbReference type="Proteomes" id="UP000689967">
    <property type="component" value="Unassembled WGS sequence"/>
</dbReference>
<comment type="caution">
    <text evidence="1">The sequence shown here is derived from an EMBL/GenBank/DDBJ whole genome shotgun (WGS) entry which is preliminary data.</text>
</comment>
<accession>A0ABS6H3C9</accession>
<sequence length="362" mass="38186">MDMKPPAAPRRRRPLGQRLALGVVVLLLLLGAGHAVLWRVMASQLEAGLATWVQIRRAQGWRVDHAAPQRGGWPFSATLTLGAVRLEGGSATLPGGMVLEAERVVLRVTLPWLHRLRVEMPGAQRLRIAGGEWRFAADELVALVPLERDTPPREALLLAERLRLSTPAGPMEVARANLALANSSTATEGEPALAFSLVAEAVDLPMPADALGPFGRRIETFAADAALSGPVPGGRVPAQRAEAWRDGGGVLELRSLTLRWGPAELHAAATLALDAGLQPTGAGSLRLTGAGPALQALSDAGLVGRRAAGTARIMLPLMSRPTAAGATEIEVPLTIEDRTMAVARIPVMRFAPLDWPGTSAAR</sequence>
<dbReference type="Pfam" id="PF09898">
    <property type="entry name" value="DUF2125"/>
    <property type="match status" value="1"/>
</dbReference>
<keyword evidence="2" id="KW-1185">Reference proteome</keyword>
<protein>
    <submittedName>
        <fullName evidence="1">DUF2125 domain-containing protein</fullName>
    </submittedName>
</protein>
<reference evidence="1 2" key="1">
    <citation type="submission" date="2021-01" db="EMBL/GenBank/DDBJ databases">
        <title>Roseomonas sp. nov, a bacterium isolated from an oil production mixture in Yumen Oilfield.</title>
        <authorList>
            <person name="Wu D."/>
        </authorList>
    </citation>
    <scope>NUCLEOTIDE SEQUENCE [LARGE SCALE GENOMIC DNA]</scope>
    <source>
        <strain evidence="1 2">ROY-5-3</strain>
    </source>
</reference>
<dbReference type="InterPro" id="IPR018666">
    <property type="entry name" value="DUF2125"/>
</dbReference>
<name>A0ABS6H3C9_9PROT</name>
<evidence type="ECO:0000313" key="1">
    <source>
        <dbReference type="EMBL" id="MBU8543180.1"/>
    </source>
</evidence>
<gene>
    <name evidence="1" type="ORF">JJQ90_05655</name>
</gene>
<dbReference type="EMBL" id="JAERQM010000001">
    <property type="protein sequence ID" value="MBU8543180.1"/>
    <property type="molecule type" value="Genomic_DNA"/>
</dbReference>
<organism evidence="1 2">
    <name type="scientific">Falsiroseomonas oleicola</name>
    <dbReference type="NCBI Taxonomy" id="2801474"/>
    <lineage>
        <taxon>Bacteria</taxon>
        <taxon>Pseudomonadati</taxon>
        <taxon>Pseudomonadota</taxon>
        <taxon>Alphaproteobacteria</taxon>
        <taxon>Acetobacterales</taxon>
        <taxon>Roseomonadaceae</taxon>
        <taxon>Falsiroseomonas</taxon>
    </lineage>
</organism>